<dbReference type="InterPro" id="IPR001810">
    <property type="entry name" value="F-box_dom"/>
</dbReference>
<evidence type="ECO:0000259" key="2">
    <source>
        <dbReference type="Pfam" id="PF23622"/>
    </source>
</evidence>
<dbReference type="PANTHER" id="PTHR34145:SF68">
    <property type="entry name" value="FBD DOMAIN-CONTAINING PROTEIN"/>
    <property type="match status" value="1"/>
</dbReference>
<name>A0AAN8Z758_9MAGN</name>
<accession>A0AAN8Z758</accession>
<evidence type="ECO:0000259" key="1">
    <source>
        <dbReference type="Pfam" id="PF00646"/>
    </source>
</evidence>
<dbReference type="InterPro" id="IPR036047">
    <property type="entry name" value="F-box-like_dom_sf"/>
</dbReference>
<protein>
    <submittedName>
        <fullName evidence="3">FBD domain</fullName>
    </submittedName>
</protein>
<proteinExistence type="predicted"/>
<dbReference type="AlphaFoldDB" id="A0AAN8Z758"/>
<reference evidence="3 4" key="1">
    <citation type="submission" date="2023-12" db="EMBL/GenBank/DDBJ databases">
        <title>A high-quality genome assembly for Dillenia turbinata (Dilleniales).</title>
        <authorList>
            <person name="Chanderbali A."/>
        </authorList>
    </citation>
    <scope>NUCLEOTIDE SEQUENCE [LARGE SCALE GENOMIC DNA]</scope>
    <source>
        <strain evidence="3">LSX21</strain>
        <tissue evidence="3">Leaf</tissue>
    </source>
</reference>
<organism evidence="3 4">
    <name type="scientific">Dillenia turbinata</name>
    <dbReference type="NCBI Taxonomy" id="194707"/>
    <lineage>
        <taxon>Eukaryota</taxon>
        <taxon>Viridiplantae</taxon>
        <taxon>Streptophyta</taxon>
        <taxon>Embryophyta</taxon>
        <taxon>Tracheophyta</taxon>
        <taxon>Spermatophyta</taxon>
        <taxon>Magnoliopsida</taxon>
        <taxon>eudicotyledons</taxon>
        <taxon>Gunneridae</taxon>
        <taxon>Pentapetalae</taxon>
        <taxon>Dilleniales</taxon>
        <taxon>Dilleniaceae</taxon>
        <taxon>Dillenia</taxon>
    </lineage>
</organism>
<gene>
    <name evidence="3" type="ORF">RJ641_009241</name>
</gene>
<dbReference type="EMBL" id="JBAMMX010000016">
    <property type="protein sequence ID" value="KAK6924915.1"/>
    <property type="molecule type" value="Genomic_DNA"/>
</dbReference>
<evidence type="ECO:0000313" key="4">
    <source>
        <dbReference type="Proteomes" id="UP001370490"/>
    </source>
</evidence>
<keyword evidence="4" id="KW-1185">Reference proteome</keyword>
<dbReference type="SUPFAM" id="SSF81383">
    <property type="entry name" value="F-box domain"/>
    <property type="match status" value="1"/>
</dbReference>
<dbReference type="InterPro" id="IPR053772">
    <property type="entry name" value="At1g61320/At1g61330-like"/>
</dbReference>
<dbReference type="Pfam" id="PF23622">
    <property type="entry name" value="LRR_At1g61320_AtMIF1"/>
    <property type="match status" value="1"/>
</dbReference>
<feature type="non-terminal residue" evidence="3">
    <location>
        <position position="1"/>
    </location>
</feature>
<dbReference type="InterPro" id="IPR032675">
    <property type="entry name" value="LRR_dom_sf"/>
</dbReference>
<feature type="domain" description="F-box" evidence="1">
    <location>
        <begin position="37"/>
        <end position="73"/>
    </location>
</feature>
<evidence type="ECO:0000313" key="3">
    <source>
        <dbReference type="EMBL" id="KAK6924915.1"/>
    </source>
</evidence>
<dbReference type="CDD" id="cd22160">
    <property type="entry name" value="F-box_AtFBL13-like"/>
    <property type="match status" value="1"/>
</dbReference>
<dbReference type="InterPro" id="IPR053781">
    <property type="entry name" value="F-box_AtFBL13-like"/>
</dbReference>
<dbReference type="SUPFAM" id="SSF52047">
    <property type="entry name" value="RNI-like"/>
    <property type="match status" value="1"/>
</dbReference>
<dbReference type="Gene3D" id="3.80.10.10">
    <property type="entry name" value="Ribonuclease Inhibitor"/>
    <property type="match status" value="1"/>
</dbReference>
<dbReference type="InterPro" id="IPR055357">
    <property type="entry name" value="LRR_At1g61320_AtMIF1"/>
</dbReference>
<feature type="domain" description="At1g61320/AtMIF1 LRR" evidence="2">
    <location>
        <begin position="124"/>
        <end position="438"/>
    </location>
</feature>
<dbReference type="Proteomes" id="UP001370490">
    <property type="component" value="Unassembled WGS sequence"/>
</dbReference>
<comment type="caution">
    <text evidence="3">The sequence shown here is derived from an EMBL/GenBank/DDBJ whole genome shotgun (WGS) entry which is preliminary data.</text>
</comment>
<sequence>RCLRYPRNVIMSSTGFTMQLRPRGTRQKCEDDDKDLISKLPDEILISILSCLALKEAARASILAQRWRYLWRYSTKLSLHDKEGDEIVQRGNNYNKKEANAYIKAFNKVLRLHRAERLDEFRVCFILRNSHKKHLDKWIDHALCREVKKLEINLCQEYHYLNQKPYKFPDKCFTLVQNPQGLSSVKSLKSLYLKWLDVRGELIQNFLLNFPLLEHVTVHGSSEMIDLEVVGFSLKLKYLELYGCIKLRNVKIFAPNLVSFKCEFGESTILDVQHAPRLVDLYTSGGRKWNDDFLSFARQFSQLETLTLDLLFHYDIHLTQIPEFTNLKHLILKIIPGANVSLLCLAPVIEAATFLQKLSVKFISMPEQCRRHIKRLPRSPNEHLKVVELFGFIGNVLDIEFAEYLLEKAVALEKVFIEPADNTSSGLIRCMNATCRLDKKMRKRARLVIL</sequence>
<dbReference type="PANTHER" id="PTHR34145">
    <property type="entry name" value="OS02G0105600 PROTEIN"/>
    <property type="match status" value="1"/>
</dbReference>
<dbReference type="Pfam" id="PF00646">
    <property type="entry name" value="F-box"/>
    <property type="match status" value="1"/>
</dbReference>
<dbReference type="Gene3D" id="1.20.1280.50">
    <property type="match status" value="1"/>
</dbReference>